<keyword evidence="10" id="KW-1185">Reference proteome</keyword>
<dbReference type="InterPro" id="IPR013785">
    <property type="entry name" value="Aldolase_TIM"/>
</dbReference>
<reference evidence="9 10" key="1">
    <citation type="submission" date="2023-07" db="EMBL/GenBank/DDBJ databases">
        <title>Sequencing the genomes of 1000 actinobacteria strains.</title>
        <authorList>
            <person name="Klenk H.-P."/>
        </authorList>
    </citation>
    <scope>NUCLEOTIDE SEQUENCE [LARGE SCALE GENOMIC DNA]</scope>
    <source>
        <strain evidence="9 10">DSM 46740</strain>
    </source>
</reference>
<comment type="pathway">
    <text evidence="2">Carbohydrate acid metabolism; 2-dehydro-3-deoxy-D-gluconate degradation; D-glyceraldehyde 3-phosphate and pyruvate from 2-dehydro-3-deoxy-D-gluconate: step 2/2.</text>
</comment>
<protein>
    <recommendedName>
        <fullName evidence="5">2-dehydro-3-deoxy-phosphogluconate aldolase</fullName>
        <ecNumber evidence="5">4.1.2.14</ecNumber>
    </recommendedName>
</protein>
<dbReference type="NCBIfam" id="NF004325">
    <property type="entry name" value="PRK05718.1"/>
    <property type="match status" value="1"/>
</dbReference>
<evidence type="ECO:0000256" key="5">
    <source>
        <dbReference type="ARBA" id="ARBA00013063"/>
    </source>
</evidence>
<evidence type="ECO:0000256" key="1">
    <source>
        <dbReference type="ARBA" id="ARBA00000654"/>
    </source>
</evidence>
<dbReference type="GO" id="GO:0008675">
    <property type="term" value="F:2-dehydro-3-deoxy-phosphogluconate aldolase activity"/>
    <property type="evidence" value="ECO:0007669"/>
    <property type="project" value="UniProtKB-EC"/>
</dbReference>
<dbReference type="InterPro" id="IPR031338">
    <property type="entry name" value="KDPG/KHG_AS_2"/>
</dbReference>
<dbReference type="EC" id="4.1.2.14" evidence="5"/>
<evidence type="ECO:0000256" key="2">
    <source>
        <dbReference type="ARBA" id="ARBA00004736"/>
    </source>
</evidence>
<dbReference type="EMBL" id="JAUSQU010000001">
    <property type="protein sequence ID" value="MDP9841990.1"/>
    <property type="molecule type" value="Genomic_DNA"/>
</dbReference>
<keyword evidence="6 9" id="KW-0456">Lyase</keyword>
<evidence type="ECO:0000256" key="7">
    <source>
        <dbReference type="ARBA" id="ARBA00023270"/>
    </source>
</evidence>
<evidence type="ECO:0000313" key="10">
    <source>
        <dbReference type="Proteomes" id="UP001225356"/>
    </source>
</evidence>
<dbReference type="PANTHER" id="PTHR30246:SF1">
    <property type="entry name" value="2-DEHYDRO-3-DEOXY-6-PHOSPHOGALACTONATE ALDOLASE-RELATED"/>
    <property type="match status" value="1"/>
</dbReference>
<evidence type="ECO:0000256" key="6">
    <source>
        <dbReference type="ARBA" id="ARBA00023239"/>
    </source>
</evidence>
<evidence type="ECO:0000313" key="9">
    <source>
        <dbReference type="EMBL" id="MDP9841990.1"/>
    </source>
</evidence>
<dbReference type="GO" id="GO:0106009">
    <property type="term" value="F:(4S)-4-hydroxy-2-oxoglutarate aldolase activity"/>
    <property type="evidence" value="ECO:0007669"/>
    <property type="project" value="UniProtKB-EC"/>
</dbReference>
<name>A0ABT9Q5H9_9ACTN</name>
<dbReference type="NCBIfam" id="TIGR01182">
    <property type="entry name" value="eda"/>
    <property type="match status" value="1"/>
</dbReference>
<dbReference type="PROSITE" id="PS00159">
    <property type="entry name" value="ALDOLASE_KDPG_KHG_1"/>
    <property type="match status" value="1"/>
</dbReference>
<keyword evidence="8" id="KW-0119">Carbohydrate metabolism</keyword>
<dbReference type="InterPro" id="IPR031337">
    <property type="entry name" value="KDPG/KHG_AS_1"/>
</dbReference>
<keyword evidence="7" id="KW-0704">Schiff base</keyword>
<sequence length="203" mass="20570">MSLLAIAPVIPVVVIDDLETAVPLARALVAGGLPVIEVTLRTAHALKAIQRIAAEVPEAVIGAGTVRVQADVLASVKAGAKFLVSPGSTPALLDAMEASGVPFLPGVATASEVMTLAERGLTEMKFFPAEAAGGLPYLKSLGGPLPDIRFCPTGGIRLATAPDYLALPNVGCVGGTWLTPADALAAGDYARIEKLAAEAAALR</sequence>
<dbReference type="RefSeq" id="WP_307555767.1">
    <property type="nucleotide sequence ID" value="NZ_JAUSQU010000001.1"/>
</dbReference>
<gene>
    <name evidence="9" type="ORF">J2853_001201</name>
</gene>
<comment type="caution">
    <text evidence="9">The sequence shown here is derived from an EMBL/GenBank/DDBJ whole genome shotgun (WGS) entry which is preliminary data.</text>
</comment>
<dbReference type="InterPro" id="IPR000887">
    <property type="entry name" value="Aldlse_KDPG_KHG"/>
</dbReference>
<organism evidence="9 10">
    <name type="scientific">Streptosporangium lutulentum</name>
    <dbReference type="NCBI Taxonomy" id="1461250"/>
    <lineage>
        <taxon>Bacteria</taxon>
        <taxon>Bacillati</taxon>
        <taxon>Actinomycetota</taxon>
        <taxon>Actinomycetes</taxon>
        <taxon>Streptosporangiales</taxon>
        <taxon>Streptosporangiaceae</taxon>
        <taxon>Streptosporangium</taxon>
    </lineage>
</organism>
<comment type="catalytic activity">
    <reaction evidence="1">
        <text>2-dehydro-3-deoxy-6-phospho-D-gluconate = D-glyceraldehyde 3-phosphate + pyruvate</text>
        <dbReference type="Rhea" id="RHEA:17089"/>
        <dbReference type="ChEBI" id="CHEBI:15361"/>
        <dbReference type="ChEBI" id="CHEBI:57569"/>
        <dbReference type="ChEBI" id="CHEBI:59776"/>
        <dbReference type="EC" id="4.1.2.14"/>
    </reaction>
</comment>
<dbReference type="Proteomes" id="UP001225356">
    <property type="component" value="Unassembled WGS sequence"/>
</dbReference>
<dbReference type="Gene3D" id="3.20.20.70">
    <property type="entry name" value="Aldolase class I"/>
    <property type="match status" value="1"/>
</dbReference>
<proteinExistence type="inferred from homology"/>
<evidence type="ECO:0000256" key="8">
    <source>
        <dbReference type="ARBA" id="ARBA00023277"/>
    </source>
</evidence>
<dbReference type="Pfam" id="PF01081">
    <property type="entry name" value="Aldolase"/>
    <property type="match status" value="1"/>
</dbReference>
<dbReference type="CDD" id="cd00452">
    <property type="entry name" value="KDPG_aldolase"/>
    <property type="match status" value="1"/>
</dbReference>
<dbReference type="SUPFAM" id="SSF51569">
    <property type="entry name" value="Aldolase"/>
    <property type="match status" value="1"/>
</dbReference>
<evidence type="ECO:0000256" key="4">
    <source>
        <dbReference type="ARBA" id="ARBA00011233"/>
    </source>
</evidence>
<accession>A0ABT9Q5H9</accession>
<comment type="similarity">
    <text evidence="3">Belongs to the KHG/KDPG aldolase family.</text>
</comment>
<dbReference type="PROSITE" id="PS00160">
    <property type="entry name" value="ALDOLASE_KDPG_KHG_2"/>
    <property type="match status" value="1"/>
</dbReference>
<comment type="subunit">
    <text evidence="4">Homotrimer.</text>
</comment>
<dbReference type="PANTHER" id="PTHR30246">
    <property type="entry name" value="2-KETO-3-DEOXY-6-PHOSPHOGLUCONATE ALDOLASE"/>
    <property type="match status" value="1"/>
</dbReference>
<evidence type="ECO:0000256" key="3">
    <source>
        <dbReference type="ARBA" id="ARBA00006906"/>
    </source>
</evidence>